<evidence type="ECO:0000256" key="6">
    <source>
        <dbReference type="SAM" id="MobiDB-lite"/>
    </source>
</evidence>
<dbReference type="PANTHER" id="PTHR31632">
    <property type="entry name" value="IRON TRANSPORTER FTH1"/>
    <property type="match status" value="1"/>
</dbReference>
<gene>
    <name evidence="8" type="ORF">GCM10025864_02310</name>
</gene>
<evidence type="ECO:0000256" key="3">
    <source>
        <dbReference type="ARBA" id="ARBA00022692"/>
    </source>
</evidence>
<feature type="transmembrane region" description="Helical" evidence="7">
    <location>
        <begin position="218"/>
        <end position="236"/>
    </location>
</feature>
<reference evidence="9" key="1">
    <citation type="journal article" date="2019" name="Int. J. Syst. Evol. Microbiol.">
        <title>The Global Catalogue of Microorganisms (GCM) 10K type strain sequencing project: providing services to taxonomists for standard genome sequencing and annotation.</title>
        <authorList>
            <consortium name="The Broad Institute Genomics Platform"/>
            <consortium name="The Broad Institute Genome Sequencing Center for Infectious Disease"/>
            <person name="Wu L."/>
            <person name="Ma J."/>
        </authorList>
    </citation>
    <scope>NUCLEOTIDE SEQUENCE [LARGE SCALE GENOMIC DNA]</scope>
    <source>
        <strain evidence="9">NBRC 106348</strain>
    </source>
</reference>
<feature type="transmembrane region" description="Helical" evidence="7">
    <location>
        <begin position="36"/>
        <end position="57"/>
    </location>
</feature>
<keyword evidence="5 7" id="KW-0472">Membrane</keyword>
<feature type="transmembrane region" description="Helical" evidence="7">
    <location>
        <begin position="140"/>
        <end position="165"/>
    </location>
</feature>
<accession>A0ABQ6HWW6</accession>
<protein>
    <recommendedName>
        <fullName evidence="10">High-affinity iron transporter</fullName>
    </recommendedName>
</protein>
<keyword evidence="4 7" id="KW-1133">Transmembrane helix</keyword>
<evidence type="ECO:0000256" key="1">
    <source>
        <dbReference type="ARBA" id="ARBA00004141"/>
    </source>
</evidence>
<feature type="region of interest" description="Disordered" evidence="6">
    <location>
        <begin position="343"/>
        <end position="374"/>
    </location>
</feature>
<comment type="subcellular location">
    <subcellularLocation>
        <location evidence="1">Membrane</location>
        <topology evidence="1">Multi-pass membrane protein</topology>
    </subcellularLocation>
</comment>
<feature type="transmembrane region" description="Helical" evidence="7">
    <location>
        <begin position="177"/>
        <end position="197"/>
    </location>
</feature>
<evidence type="ECO:0000256" key="2">
    <source>
        <dbReference type="ARBA" id="ARBA00008333"/>
    </source>
</evidence>
<name>A0ABQ6HWW6_9MICO</name>
<comment type="caution">
    <text evidence="8">The sequence shown here is derived from an EMBL/GenBank/DDBJ whole genome shotgun (WGS) entry which is preliminary data.</text>
</comment>
<evidence type="ECO:0000313" key="8">
    <source>
        <dbReference type="EMBL" id="GMA22472.1"/>
    </source>
</evidence>
<evidence type="ECO:0000313" key="9">
    <source>
        <dbReference type="Proteomes" id="UP001157091"/>
    </source>
</evidence>
<feature type="transmembrane region" description="Helical" evidence="7">
    <location>
        <begin position="110"/>
        <end position="128"/>
    </location>
</feature>
<dbReference type="Proteomes" id="UP001157091">
    <property type="component" value="Unassembled WGS sequence"/>
</dbReference>
<keyword evidence="3 7" id="KW-0812">Transmembrane</keyword>
<keyword evidence="9" id="KW-1185">Reference proteome</keyword>
<dbReference type="RefSeq" id="WP_284291490.1">
    <property type="nucleotide sequence ID" value="NZ_BSUK01000001.1"/>
</dbReference>
<feature type="transmembrane region" description="Helical" evidence="7">
    <location>
        <begin position="273"/>
        <end position="294"/>
    </location>
</feature>
<dbReference type="EMBL" id="BSUK01000001">
    <property type="protein sequence ID" value="GMA22472.1"/>
    <property type="molecule type" value="Genomic_DNA"/>
</dbReference>
<dbReference type="Pfam" id="PF03239">
    <property type="entry name" value="FTR1"/>
    <property type="match status" value="1"/>
</dbReference>
<feature type="region of interest" description="Disordered" evidence="6">
    <location>
        <begin position="529"/>
        <end position="549"/>
    </location>
</feature>
<proteinExistence type="inferred from homology"/>
<dbReference type="PANTHER" id="PTHR31632:SF2">
    <property type="entry name" value="PLASMA MEMBRANE IRON PERMEASE"/>
    <property type="match status" value="1"/>
</dbReference>
<sequence>MLATFVIGLREGLEAALIVGILAAFLKRNGASMRPLWIGITAAVLLSVAVGVTLEVVSSSLPQKAQEGMETVITAVAIVFVTTMIVWMTAHARGLKKELEASASEALREGTAWAIAGMAFLAIVKEGFETSVFLLATFQASTSTTAAVVGAVLGILVAVCLGVGLYHGGIRLNLGRFFQITGVFLVFVAAGLVITMLRTAHEAGWLTIGQGTTVDLSWLAPAGSVRAALITGVLGIPADPRVIEVLGWFLYLVPVLALVVWPPKRRLQGHAALRFEWVLAGSVAVAAVLLAVLVPTVPAYRSTMPAAVVAAGTSSGDPTQVGTAALDGAGASQTLVVTPADGSTAVRTPLTGERETERHAGVAAQRTSTDDDVDAAGLPTTVTLDDLLRYGGGKLPVGVSADLTPGPFDASWAQHRATTVWITSTDTLLDATQATTTVLTLDGGGLSSPRTLTVAPGALDAVADWTVAPSHRDDVARRTTAAELAADDRDLWRVYLPLVLAVAAVGLTLAALRRRSALARAARAEAAEPSVLASPQAAPGATPLSAQNT</sequence>
<organism evidence="8 9">
    <name type="scientific">Luteimicrobium album</name>
    <dbReference type="NCBI Taxonomy" id="1054550"/>
    <lineage>
        <taxon>Bacteria</taxon>
        <taxon>Bacillati</taxon>
        <taxon>Actinomycetota</taxon>
        <taxon>Actinomycetes</taxon>
        <taxon>Micrococcales</taxon>
        <taxon>Luteimicrobium</taxon>
    </lineage>
</organism>
<feature type="transmembrane region" description="Helical" evidence="7">
    <location>
        <begin position="494"/>
        <end position="512"/>
    </location>
</feature>
<dbReference type="InterPro" id="IPR004923">
    <property type="entry name" value="FTR1/Fip1/EfeU"/>
</dbReference>
<feature type="transmembrane region" description="Helical" evidence="7">
    <location>
        <begin position="12"/>
        <end position="30"/>
    </location>
</feature>
<dbReference type="NCBIfam" id="NF041756">
    <property type="entry name" value="EfeU"/>
    <property type="match status" value="1"/>
</dbReference>
<evidence type="ECO:0000256" key="7">
    <source>
        <dbReference type="SAM" id="Phobius"/>
    </source>
</evidence>
<feature type="transmembrane region" description="Helical" evidence="7">
    <location>
        <begin position="242"/>
        <end position="261"/>
    </location>
</feature>
<evidence type="ECO:0000256" key="4">
    <source>
        <dbReference type="ARBA" id="ARBA00022989"/>
    </source>
</evidence>
<comment type="similarity">
    <text evidence="2">Belongs to the oxidase-dependent Fe transporter (OFeT) (TC 9.A.10.1) family.</text>
</comment>
<evidence type="ECO:0008006" key="10">
    <source>
        <dbReference type="Google" id="ProtNLM"/>
    </source>
</evidence>
<feature type="transmembrane region" description="Helical" evidence="7">
    <location>
        <begin position="69"/>
        <end position="90"/>
    </location>
</feature>
<evidence type="ECO:0000256" key="5">
    <source>
        <dbReference type="ARBA" id="ARBA00023136"/>
    </source>
</evidence>